<evidence type="ECO:0000313" key="2">
    <source>
        <dbReference type="EMBL" id="MFF0008536.1"/>
    </source>
</evidence>
<name>A0ABW6N5G8_9ACTN</name>
<evidence type="ECO:0000256" key="1">
    <source>
        <dbReference type="SAM" id="MobiDB-lite"/>
    </source>
</evidence>
<accession>A0ABW6N5G8</accession>
<proteinExistence type="predicted"/>
<dbReference type="Proteomes" id="UP001601422">
    <property type="component" value="Unassembled WGS sequence"/>
</dbReference>
<protein>
    <submittedName>
        <fullName evidence="2">Uncharacterized protein</fullName>
    </submittedName>
</protein>
<organism evidence="2 3">
    <name type="scientific">Streptomyces tibetensis</name>
    <dbReference type="NCBI Taxonomy" id="2382123"/>
    <lineage>
        <taxon>Bacteria</taxon>
        <taxon>Bacillati</taxon>
        <taxon>Actinomycetota</taxon>
        <taxon>Actinomycetes</taxon>
        <taxon>Kitasatosporales</taxon>
        <taxon>Streptomycetaceae</taxon>
        <taxon>Streptomyces</taxon>
    </lineage>
</organism>
<keyword evidence="3" id="KW-1185">Reference proteome</keyword>
<sequence length="114" mass="12411">MGTGTKSPGCSAGPLPPEDDQDAQRWFSWGQGYAEGERLAEADEQRLFTVACLHGLRTRLCDDVDSLDDHLPPHIAKLARKVAEVLEETAAGALTGKVHRVGDWNGWMSGEPVR</sequence>
<dbReference type="RefSeq" id="WP_362053989.1">
    <property type="nucleotide sequence ID" value="NZ_JBEXWN010000039.1"/>
</dbReference>
<feature type="region of interest" description="Disordered" evidence="1">
    <location>
        <begin position="1"/>
        <end position="23"/>
    </location>
</feature>
<comment type="caution">
    <text evidence="2">The sequence shown here is derived from an EMBL/GenBank/DDBJ whole genome shotgun (WGS) entry which is preliminary data.</text>
</comment>
<gene>
    <name evidence="2" type="ORF">ACFYQT_34565</name>
</gene>
<evidence type="ECO:0000313" key="3">
    <source>
        <dbReference type="Proteomes" id="UP001601422"/>
    </source>
</evidence>
<dbReference type="EMBL" id="JBIAJP010000014">
    <property type="protein sequence ID" value="MFF0008536.1"/>
    <property type="molecule type" value="Genomic_DNA"/>
</dbReference>
<reference evidence="2 3" key="1">
    <citation type="submission" date="2024-10" db="EMBL/GenBank/DDBJ databases">
        <title>The Natural Products Discovery Center: Release of the First 8490 Sequenced Strains for Exploring Actinobacteria Biosynthetic Diversity.</title>
        <authorList>
            <person name="Kalkreuter E."/>
            <person name="Kautsar S.A."/>
            <person name="Yang D."/>
            <person name="Bader C.D."/>
            <person name="Teijaro C.N."/>
            <person name="Fluegel L."/>
            <person name="Davis C.M."/>
            <person name="Simpson J.R."/>
            <person name="Lauterbach L."/>
            <person name="Steele A.D."/>
            <person name="Gui C."/>
            <person name="Meng S."/>
            <person name="Li G."/>
            <person name="Viehrig K."/>
            <person name="Ye F."/>
            <person name="Su P."/>
            <person name="Kiefer A.F."/>
            <person name="Nichols A."/>
            <person name="Cepeda A.J."/>
            <person name="Yan W."/>
            <person name="Fan B."/>
            <person name="Jiang Y."/>
            <person name="Adhikari A."/>
            <person name="Zheng C.-J."/>
            <person name="Schuster L."/>
            <person name="Cowan T.M."/>
            <person name="Smanski M.J."/>
            <person name="Chevrette M.G."/>
            <person name="De Carvalho L.P.S."/>
            <person name="Shen B."/>
        </authorList>
    </citation>
    <scope>NUCLEOTIDE SEQUENCE [LARGE SCALE GENOMIC DNA]</scope>
    <source>
        <strain evidence="2 3">NPDC005497</strain>
    </source>
</reference>